<evidence type="ECO:0000256" key="3">
    <source>
        <dbReference type="ARBA" id="ARBA00019010"/>
    </source>
</evidence>
<dbReference type="EMBL" id="CP022657">
    <property type="protein sequence ID" value="ASS76615.1"/>
    <property type="molecule type" value="Genomic_DNA"/>
</dbReference>
<evidence type="ECO:0000256" key="5">
    <source>
        <dbReference type="ARBA" id="ARBA00022694"/>
    </source>
</evidence>
<accession>A0A223D502</accession>
<dbReference type="Proteomes" id="UP000214688">
    <property type="component" value="Chromosome"/>
</dbReference>
<evidence type="ECO:0000256" key="9">
    <source>
        <dbReference type="ARBA" id="ARBA00022842"/>
    </source>
</evidence>
<organism evidence="11 12">
    <name type="scientific">Tumebacillus algifaecis</name>
    <dbReference type="NCBI Taxonomy" id="1214604"/>
    <lineage>
        <taxon>Bacteria</taxon>
        <taxon>Bacillati</taxon>
        <taxon>Bacillota</taxon>
        <taxon>Bacilli</taxon>
        <taxon>Bacillales</taxon>
        <taxon>Alicyclobacillaceae</taxon>
        <taxon>Tumebacillus</taxon>
    </lineage>
</organism>
<protein>
    <recommendedName>
        <fullName evidence="3">tRNA threonylcarbamoyladenosine biosynthesis protein TsaE</fullName>
    </recommendedName>
    <alternativeName>
        <fullName evidence="10">t(6)A37 threonylcarbamoyladenosine biosynthesis protein TsaE</fullName>
    </alternativeName>
</protein>
<evidence type="ECO:0000256" key="8">
    <source>
        <dbReference type="ARBA" id="ARBA00022840"/>
    </source>
</evidence>
<reference evidence="11 12" key="1">
    <citation type="journal article" date="2015" name="Int. J. Syst. Evol. Microbiol.">
        <title>Tumebacillus algifaecis sp. nov., isolated from decomposing algal scum.</title>
        <authorList>
            <person name="Wu Y.F."/>
            <person name="Zhang B."/>
            <person name="Xing P."/>
            <person name="Wu Q.L."/>
            <person name="Liu S.J."/>
        </authorList>
    </citation>
    <scope>NUCLEOTIDE SEQUENCE [LARGE SCALE GENOMIC DNA]</scope>
    <source>
        <strain evidence="11 12">THMBR28</strain>
    </source>
</reference>
<dbReference type="InterPro" id="IPR003442">
    <property type="entry name" value="T6A_TsaE"/>
</dbReference>
<evidence type="ECO:0000256" key="1">
    <source>
        <dbReference type="ARBA" id="ARBA00004496"/>
    </source>
</evidence>
<dbReference type="Pfam" id="PF02367">
    <property type="entry name" value="TsaE"/>
    <property type="match status" value="1"/>
</dbReference>
<dbReference type="GO" id="GO:0005524">
    <property type="term" value="F:ATP binding"/>
    <property type="evidence" value="ECO:0007669"/>
    <property type="project" value="UniProtKB-KW"/>
</dbReference>
<evidence type="ECO:0000256" key="4">
    <source>
        <dbReference type="ARBA" id="ARBA00022490"/>
    </source>
</evidence>
<dbReference type="SUPFAM" id="SSF52540">
    <property type="entry name" value="P-loop containing nucleoside triphosphate hydrolases"/>
    <property type="match status" value="1"/>
</dbReference>
<keyword evidence="7" id="KW-0547">Nucleotide-binding</keyword>
<dbReference type="PANTHER" id="PTHR33540">
    <property type="entry name" value="TRNA THREONYLCARBAMOYLADENOSINE BIOSYNTHESIS PROTEIN TSAE"/>
    <property type="match status" value="1"/>
</dbReference>
<comment type="similarity">
    <text evidence="2">Belongs to the TsaE family.</text>
</comment>
<evidence type="ECO:0000256" key="7">
    <source>
        <dbReference type="ARBA" id="ARBA00022741"/>
    </source>
</evidence>
<keyword evidence="6" id="KW-0479">Metal-binding</keyword>
<dbReference type="GO" id="GO:0005737">
    <property type="term" value="C:cytoplasm"/>
    <property type="evidence" value="ECO:0007669"/>
    <property type="project" value="UniProtKB-SubCell"/>
</dbReference>
<keyword evidence="8" id="KW-0067">ATP-binding</keyword>
<gene>
    <name evidence="11" type="ORF">CIG75_17680</name>
</gene>
<evidence type="ECO:0000313" key="12">
    <source>
        <dbReference type="Proteomes" id="UP000214688"/>
    </source>
</evidence>
<keyword evidence="9" id="KW-0460">Magnesium</keyword>
<evidence type="ECO:0000313" key="11">
    <source>
        <dbReference type="EMBL" id="ASS76615.1"/>
    </source>
</evidence>
<keyword evidence="12" id="KW-1185">Reference proteome</keyword>
<keyword evidence="5" id="KW-0819">tRNA processing</keyword>
<dbReference type="GO" id="GO:0046872">
    <property type="term" value="F:metal ion binding"/>
    <property type="evidence" value="ECO:0007669"/>
    <property type="project" value="UniProtKB-KW"/>
</dbReference>
<dbReference type="KEGG" id="tab:CIG75_17680"/>
<dbReference type="PANTHER" id="PTHR33540:SF2">
    <property type="entry name" value="TRNA THREONYLCARBAMOYLADENOSINE BIOSYNTHESIS PROTEIN TSAE"/>
    <property type="match status" value="1"/>
</dbReference>
<name>A0A223D502_9BACL</name>
<comment type="subcellular location">
    <subcellularLocation>
        <location evidence="1">Cytoplasm</location>
    </subcellularLocation>
</comment>
<proteinExistence type="inferred from homology"/>
<dbReference type="NCBIfam" id="TIGR00150">
    <property type="entry name" value="T6A_YjeE"/>
    <property type="match status" value="1"/>
</dbReference>
<dbReference type="AlphaFoldDB" id="A0A223D502"/>
<dbReference type="OrthoDB" id="9815896at2"/>
<keyword evidence="11" id="KW-0808">Transferase</keyword>
<evidence type="ECO:0000256" key="2">
    <source>
        <dbReference type="ARBA" id="ARBA00007599"/>
    </source>
</evidence>
<evidence type="ECO:0000256" key="10">
    <source>
        <dbReference type="ARBA" id="ARBA00032441"/>
    </source>
</evidence>
<dbReference type="InterPro" id="IPR027417">
    <property type="entry name" value="P-loop_NTPase"/>
</dbReference>
<dbReference type="GO" id="GO:0016740">
    <property type="term" value="F:transferase activity"/>
    <property type="evidence" value="ECO:0007669"/>
    <property type="project" value="UniProtKB-KW"/>
</dbReference>
<evidence type="ECO:0000256" key="6">
    <source>
        <dbReference type="ARBA" id="ARBA00022723"/>
    </source>
</evidence>
<keyword evidence="4" id="KW-0963">Cytoplasm</keyword>
<dbReference type="GO" id="GO:0002949">
    <property type="term" value="P:tRNA threonylcarbamoyladenosine modification"/>
    <property type="evidence" value="ECO:0007669"/>
    <property type="project" value="InterPro"/>
</dbReference>
<sequence length="158" mass="17562">MMLTYHTTTVEETQAVARALGAIVQPGDLLCLSGDLGAGKTTFTQGLARGLGVEEPVSSPTFTIIKEYDEGRIPLYHMDIYRLGESAAEEELGFDDYFYGEGVSVVEWAEWLQEVLPADRVQVVHNLTPTHREITFAATGPRSEARLKELEKTCPTWR</sequence>
<dbReference type="Gene3D" id="3.40.50.300">
    <property type="entry name" value="P-loop containing nucleotide triphosphate hydrolases"/>
    <property type="match status" value="1"/>
</dbReference>